<dbReference type="InterPro" id="IPR051158">
    <property type="entry name" value="Metallophosphoesterase_sf"/>
</dbReference>
<dbReference type="InterPro" id="IPR004843">
    <property type="entry name" value="Calcineurin-like_PHP"/>
</dbReference>
<dbReference type="Pfam" id="PF00149">
    <property type="entry name" value="Metallophos"/>
    <property type="match status" value="1"/>
</dbReference>
<gene>
    <name evidence="3" type="ORF">CR205_07630</name>
</gene>
<dbReference type="Gene3D" id="3.60.21.10">
    <property type="match status" value="1"/>
</dbReference>
<dbReference type="AlphaFoldDB" id="A0A2W0HMZ2"/>
<dbReference type="GO" id="GO:0008758">
    <property type="term" value="F:UDP-2,3-diacylglucosamine hydrolase activity"/>
    <property type="evidence" value="ECO:0007669"/>
    <property type="project" value="TreeGrafter"/>
</dbReference>
<dbReference type="PANTHER" id="PTHR31302:SF32">
    <property type="entry name" value="PHOSPHOESTERASE"/>
    <property type="match status" value="1"/>
</dbReference>
<evidence type="ECO:0000313" key="3">
    <source>
        <dbReference type="EMBL" id="PYZ98452.1"/>
    </source>
</evidence>
<organism evidence="3 4">
    <name type="scientific">Alteribacter lacisalsi</name>
    <dbReference type="NCBI Taxonomy" id="2045244"/>
    <lineage>
        <taxon>Bacteria</taxon>
        <taxon>Bacillati</taxon>
        <taxon>Bacillota</taxon>
        <taxon>Bacilli</taxon>
        <taxon>Bacillales</taxon>
        <taxon>Bacillaceae</taxon>
        <taxon>Alteribacter</taxon>
    </lineage>
</organism>
<feature type="domain" description="Calcineurin-like phosphoesterase" evidence="2">
    <location>
        <begin position="57"/>
        <end position="209"/>
    </location>
</feature>
<dbReference type="GO" id="GO:0016020">
    <property type="term" value="C:membrane"/>
    <property type="evidence" value="ECO:0007669"/>
    <property type="project" value="GOC"/>
</dbReference>
<dbReference type="SUPFAM" id="SSF56300">
    <property type="entry name" value="Metallo-dependent phosphatases"/>
    <property type="match status" value="1"/>
</dbReference>
<keyword evidence="1" id="KW-0472">Membrane</keyword>
<evidence type="ECO:0000256" key="1">
    <source>
        <dbReference type="SAM" id="Phobius"/>
    </source>
</evidence>
<keyword evidence="1" id="KW-1133">Transmembrane helix</keyword>
<proteinExistence type="predicted"/>
<evidence type="ECO:0000259" key="2">
    <source>
        <dbReference type="Pfam" id="PF00149"/>
    </source>
</evidence>
<accession>A0A2W0HMZ2</accession>
<feature type="transmembrane region" description="Helical" evidence="1">
    <location>
        <begin position="12"/>
        <end position="32"/>
    </location>
</feature>
<sequence length="269" mass="30288">MLLKIETKESERAPVIFLISAALLIAALLLLYMRRLAFSSRVTRETIELPLKMRTKTVLLISDIHRRKTDVVVKDHRSSDFDMVWIGGDLAEKGVPEERIRQNLEELSSLAPVYFVWGNNDYEGAAAAMESVLKEFGVTILRNSSVEFQEEGGSWTLAGVDDLTMGRPSFTRIEDGLSDIAVLLSHNPDAVRWFQTGRFTCAVSGHTHGGQIRLGPFGIAERGGWKYRNGMRLFISEGYGTTRLPLRLGTRSEYHILHICTDEQKVFKS</sequence>
<dbReference type="PANTHER" id="PTHR31302">
    <property type="entry name" value="TRANSMEMBRANE PROTEIN WITH METALLOPHOSPHOESTERASE DOMAIN-RELATED"/>
    <property type="match status" value="1"/>
</dbReference>
<name>A0A2W0HMZ2_9BACI</name>
<dbReference type="InterPro" id="IPR029052">
    <property type="entry name" value="Metallo-depent_PP-like"/>
</dbReference>
<dbReference type="EMBL" id="PDOF01000001">
    <property type="protein sequence ID" value="PYZ98452.1"/>
    <property type="molecule type" value="Genomic_DNA"/>
</dbReference>
<evidence type="ECO:0000313" key="4">
    <source>
        <dbReference type="Proteomes" id="UP000248066"/>
    </source>
</evidence>
<reference evidence="3 4" key="1">
    <citation type="submission" date="2017-10" db="EMBL/GenBank/DDBJ databases">
        <title>Bacillus sp. nov., a halophilic bacterium isolated from a Yangshapao Lake.</title>
        <authorList>
            <person name="Wang H."/>
        </authorList>
    </citation>
    <scope>NUCLEOTIDE SEQUENCE [LARGE SCALE GENOMIC DNA]</scope>
    <source>
        <strain evidence="3 4">YSP-3</strain>
    </source>
</reference>
<keyword evidence="1" id="KW-0812">Transmembrane</keyword>
<dbReference type="Proteomes" id="UP000248066">
    <property type="component" value="Unassembled WGS sequence"/>
</dbReference>
<comment type="caution">
    <text evidence="3">The sequence shown here is derived from an EMBL/GenBank/DDBJ whole genome shotgun (WGS) entry which is preliminary data.</text>
</comment>
<keyword evidence="4" id="KW-1185">Reference proteome</keyword>
<dbReference type="GO" id="GO:0009245">
    <property type="term" value="P:lipid A biosynthetic process"/>
    <property type="evidence" value="ECO:0007669"/>
    <property type="project" value="TreeGrafter"/>
</dbReference>
<protein>
    <submittedName>
        <fullName evidence="3">Metallophosphoesterase</fullName>
    </submittedName>
</protein>